<comment type="caution">
    <text evidence="1">The sequence shown here is derived from an EMBL/GenBank/DDBJ whole genome shotgun (WGS) entry which is preliminary data.</text>
</comment>
<reference evidence="1 2" key="1">
    <citation type="journal article" date="2019" name="Int. J. Syst. Evol. Microbiol.">
        <title>The Global Catalogue of Microorganisms (GCM) 10K type strain sequencing project: providing services to taxonomists for standard genome sequencing and annotation.</title>
        <authorList>
            <consortium name="The Broad Institute Genomics Platform"/>
            <consortium name="The Broad Institute Genome Sequencing Center for Infectious Disease"/>
            <person name="Wu L."/>
            <person name="Ma J."/>
        </authorList>
    </citation>
    <scope>NUCLEOTIDE SEQUENCE [LARGE SCALE GENOMIC DNA]</scope>
    <source>
        <strain evidence="1 2">CGMCC 1.12121</strain>
    </source>
</reference>
<gene>
    <name evidence="1" type="ORF">ACFSBX_00760</name>
</gene>
<name>A0ABD6CI86_9EURY</name>
<accession>A0ABD6CI86</accession>
<dbReference type="EMBL" id="JBHUDK010000002">
    <property type="protein sequence ID" value="MFD1597505.1"/>
    <property type="molecule type" value="Genomic_DNA"/>
</dbReference>
<sequence>MSYLDDIQEQIQRNAVTSGSVSEVFDQYDVEVAGDEVRKAALLHNYFYYYVDFEWRDDRDLRSVPETIEIGGNCEEQTIALAGYRR</sequence>
<proteinExistence type="predicted"/>
<evidence type="ECO:0000313" key="1">
    <source>
        <dbReference type="EMBL" id="MFD1597505.1"/>
    </source>
</evidence>
<dbReference type="AlphaFoldDB" id="A0ABD6CI86"/>
<protein>
    <submittedName>
        <fullName evidence="1">Uncharacterized protein</fullName>
    </submittedName>
</protein>
<evidence type="ECO:0000313" key="2">
    <source>
        <dbReference type="Proteomes" id="UP001597085"/>
    </source>
</evidence>
<organism evidence="1 2">
    <name type="scientific">Halobellus rarus</name>
    <dbReference type="NCBI Taxonomy" id="1126237"/>
    <lineage>
        <taxon>Archaea</taxon>
        <taxon>Methanobacteriati</taxon>
        <taxon>Methanobacteriota</taxon>
        <taxon>Stenosarchaea group</taxon>
        <taxon>Halobacteria</taxon>
        <taxon>Halobacteriales</taxon>
        <taxon>Haloferacaceae</taxon>
        <taxon>Halobellus</taxon>
    </lineage>
</organism>
<dbReference type="Proteomes" id="UP001597085">
    <property type="component" value="Unassembled WGS sequence"/>
</dbReference>
<keyword evidence="2" id="KW-1185">Reference proteome</keyword>
<dbReference type="RefSeq" id="WP_256421619.1">
    <property type="nucleotide sequence ID" value="NZ_JANHDI010000008.1"/>
</dbReference>